<dbReference type="AlphaFoldDB" id="A0A9D4LA05"/>
<gene>
    <name evidence="1" type="ORF">DPMN_097271</name>
</gene>
<dbReference type="EMBL" id="JAIWYP010000003">
    <property type="protein sequence ID" value="KAH3854722.1"/>
    <property type="molecule type" value="Genomic_DNA"/>
</dbReference>
<protein>
    <submittedName>
        <fullName evidence="1">Uncharacterized protein</fullName>
    </submittedName>
</protein>
<dbReference type="Proteomes" id="UP000828390">
    <property type="component" value="Unassembled WGS sequence"/>
</dbReference>
<proteinExistence type="predicted"/>
<evidence type="ECO:0000313" key="2">
    <source>
        <dbReference type="Proteomes" id="UP000828390"/>
    </source>
</evidence>
<sequence>MAVYRGGVEVWSAVFDATASTSVSWLDCRRLLYASPSDFSGSYAIAQSYTCSLSGYVLVQTECTCIVNTLNNCSKWALNRVKNIIFKSATNTAYLSQLNLSPIAFGNLGKK</sequence>
<evidence type="ECO:0000313" key="1">
    <source>
        <dbReference type="EMBL" id="KAH3854722.1"/>
    </source>
</evidence>
<keyword evidence="2" id="KW-1185">Reference proteome</keyword>
<organism evidence="1 2">
    <name type="scientific">Dreissena polymorpha</name>
    <name type="common">Zebra mussel</name>
    <name type="synonym">Mytilus polymorpha</name>
    <dbReference type="NCBI Taxonomy" id="45954"/>
    <lineage>
        <taxon>Eukaryota</taxon>
        <taxon>Metazoa</taxon>
        <taxon>Spiralia</taxon>
        <taxon>Lophotrochozoa</taxon>
        <taxon>Mollusca</taxon>
        <taxon>Bivalvia</taxon>
        <taxon>Autobranchia</taxon>
        <taxon>Heteroconchia</taxon>
        <taxon>Euheterodonta</taxon>
        <taxon>Imparidentia</taxon>
        <taxon>Neoheterodontei</taxon>
        <taxon>Myida</taxon>
        <taxon>Dreissenoidea</taxon>
        <taxon>Dreissenidae</taxon>
        <taxon>Dreissena</taxon>
    </lineage>
</organism>
<reference evidence="1" key="1">
    <citation type="journal article" date="2019" name="bioRxiv">
        <title>The Genome of the Zebra Mussel, Dreissena polymorpha: A Resource for Invasive Species Research.</title>
        <authorList>
            <person name="McCartney M.A."/>
            <person name="Auch B."/>
            <person name="Kono T."/>
            <person name="Mallez S."/>
            <person name="Zhang Y."/>
            <person name="Obille A."/>
            <person name="Becker A."/>
            <person name="Abrahante J.E."/>
            <person name="Garbe J."/>
            <person name="Badalamenti J.P."/>
            <person name="Herman A."/>
            <person name="Mangelson H."/>
            <person name="Liachko I."/>
            <person name="Sullivan S."/>
            <person name="Sone E.D."/>
            <person name="Koren S."/>
            <person name="Silverstein K.A.T."/>
            <person name="Beckman K.B."/>
            <person name="Gohl D.M."/>
        </authorList>
    </citation>
    <scope>NUCLEOTIDE SEQUENCE</scope>
    <source>
        <strain evidence="1">Duluth1</strain>
        <tissue evidence="1">Whole animal</tissue>
    </source>
</reference>
<reference evidence="1" key="2">
    <citation type="submission" date="2020-11" db="EMBL/GenBank/DDBJ databases">
        <authorList>
            <person name="McCartney M.A."/>
            <person name="Auch B."/>
            <person name="Kono T."/>
            <person name="Mallez S."/>
            <person name="Becker A."/>
            <person name="Gohl D.M."/>
            <person name="Silverstein K.A.T."/>
            <person name="Koren S."/>
            <person name="Bechman K.B."/>
            <person name="Herman A."/>
            <person name="Abrahante J.E."/>
            <person name="Garbe J."/>
        </authorList>
    </citation>
    <scope>NUCLEOTIDE SEQUENCE</scope>
    <source>
        <strain evidence="1">Duluth1</strain>
        <tissue evidence="1">Whole animal</tissue>
    </source>
</reference>
<name>A0A9D4LA05_DREPO</name>
<accession>A0A9D4LA05</accession>
<comment type="caution">
    <text evidence="1">The sequence shown here is derived from an EMBL/GenBank/DDBJ whole genome shotgun (WGS) entry which is preliminary data.</text>
</comment>